<dbReference type="NCBIfam" id="TIGR03135">
    <property type="entry name" value="malonate_mdcG"/>
    <property type="match status" value="1"/>
</dbReference>
<proteinExistence type="predicted"/>
<dbReference type="RefSeq" id="WP_394383968.1">
    <property type="nucleotide sequence ID" value="NZ_JBIGIB010000002.1"/>
</dbReference>
<evidence type="ECO:0000256" key="1">
    <source>
        <dbReference type="ARBA" id="ARBA00022679"/>
    </source>
</evidence>
<gene>
    <name evidence="5" type="primary">mdcG</name>
    <name evidence="5" type="ORF">ACG01O_09855</name>
</gene>
<protein>
    <submittedName>
        <fullName evidence="5">Malonate decarboxylase holo-[acyl-carrier-protein] synthase</fullName>
        <ecNumber evidence="5">2.7.7.66</ecNumber>
    </submittedName>
</protein>
<dbReference type="InterPro" id="IPR049180">
    <property type="entry name" value="MdcG_C"/>
</dbReference>
<accession>A0ABW7GY60</accession>
<evidence type="ECO:0000259" key="3">
    <source>
        <dbReference type="Pfam" id="PF10620"/>
    </source>
</evidence>
<feature type="domain" description="Phosphoribosyl-dephospho-CoA transferase MdcG C-terminal" evidence="3">
    <location>
        <begin position="93"/>
        <end position="212"/>
    </location>
</feature>
<dbReference type="GO" id="GO:0016779">
    <property type="term" value="F:nucleotidyltransferase activity"/>
    <property type="evidence" value="ECO:0007669"/>
    <property type="project" value="UniProtKB-KW"/>
</dbReference>
<dbReference type="InterPro" id="IPR048903">
    <property type="entry name" value="MdcG_N"/>
</dbReference>
<evidence type="ECO:0000313" key="5">
    <source>
        <dbReference type="EMBL" id="MFG6466909.1"/>
    </source>
</evidence>
<organism evidence="5 6">
    <name type="scientific">Pelomonas baiyunensis</name>
    <dbReference type="NCBI Taxonomy" id="3299026"/>
    <lineage>
        <taxon>Bacteria</taxon>
        <taxon>Pseudomonadati</taxon>
        <taxon>Pseudomonadota</taxon>
        <taxon>Betaproteobacteria</taxon>
        <taxon>Burkholderiales</taxon>
        <taxon>Sphaerotilaceae</taxon>
        <taxon>Roseateles</taxon>
    </lineage>
</organism>
<evidence type="ECO:0000313" key="6">
    <source>
        <dbReference type="Proteomes" id="UP001606303"/>
    </source>
</evidence>
<evidence type="ECO:0000259" key="4">
    <source>
        <dbReference type="Pfam" id="PF20866"/>
    </source>
</evidence>
<dbReference type="Pfam" id="PF10620">
    <property type="entry name" value="MdcG"/>
    <property type="match status" value="1"/>
</dbReference>
<keyword evidence="1 5" id="KW-0808">Transferase</keyword>
<name>A0ABW7GY60_9BURK</name>
<sequence>MTPLHRHQVAWPSPAGWQRVLVREWDAPARACLQHWATHGLPLVVTRQPEPQDTLTRDVALGLSAPNRWQRRRLALQLPLSDVLYLDEFPALERVAGQLPMADRAAARRLAQTLQNLGCTARVYGSHGWQHLTGLDHLRPGSDLDVWLAVSDAEQADEAASALASFSASTRLDGELVFPGDTAVAWREWQAWREGRTRALLVKRLHGPDAITRLSALLPHAAVPA</sequence>
<dbReference type="InterPro" id="IPR017557">
    <property type="entry name" value="Holo-ACP_synthase"/>
</dbReference>
<dbReference type="EMBL" id="JBIGIB010000002">
    <property type="protein sequence ID" value="MFG6466909.1"/>
    <property type="molecule type" value="Genomic_DNA"/>
</dbReference>
<keyword evidence="6" id="KW-1185">Reference proteome</keyword>
<reference evidence="5 6" key="1">
    <citation type="submission" date="2024-08" db="EMBL/GenBank/DDBJ databases">
        <authorList>
            <person name="Lu H."/>
        </authorList>
    </citation>
    <scope>NUCLEOTIDE SEQUENCE [LARGE SCALE GENOMIC DNA]</scope>
    <source>
        <strain evidence="5 6">BYS87W</strain>
    </source>
</reference>
<dbReference type="EC" id="2.7.7.66" evidence="5"/>
<dbReference type="Proteomes" id="UP001606303">
    <property type="component" value="Unassembled WGS sequence"/>
</dbReference>
<dbReference type="Pfam" id="PF20866">
    <property type="entry name" value="MdcG_N"/>
    <property type="match status" value="1"/>
</dbReference>
<feature type="domain" description="Phosphoribosyl-dephospho-CoA transferase MdcG N-terminal" evidence="4">
    <location>
        <begin position="5"/>
        <end position="83"/>
    </location>
</feature>
<keyword evidence="2 5" id="KW-0548">Nucleotidyltransferase</keyword>
<comment type="caution">
    <text evidence="5">The sequence shown here is derived from an EMBL/GenBank/DDBJ whole genome shotgun (WGS) entry which is preliminary data.</text>
</comment>
<evidence type="ECO:0000256" key="2">
    <source>
        <dbReference type="ARBA" id="ARBA00022695"/>
    </source>
</evidence>